<dbReference type="Proteomes" id="UP001190700">
    <property type="component" value="Unassembled WGS sequence"/>
</dbReference>
<dbReference type="InterPro" id="IPR000504">
    <property type="entry name" value="RRM_dom"/>
</dbReference>
<dbReference type="InterPro" id="IPR021790">
    <property type="entry name" value="PTBP1-like_RRM2"/>
</dbReference>
<protein>
    <recommendedName>
        <fullName evidence="4">RRM domain-containing protein</fullName>
    </recommendedName>
</protein>
<gene>
    <name evidence="5" type="ORF">CYMTET_56405</name>
</gene>
<name>A0AAE0ELV2_9CHLO</name>
<evidence type="ECO:0000256" key="2">
    <source>
        <dbReference type="ARBA" id="ARBA00022884"/>
    </source>
</evidence>
<proteinExistence type="predicted"/>
<dbReference type="Pfam" id="PF11835">
    <property type="entry name" value="RRM_8"/>
    <property type="match status" value="1"/>
</dbReference>
<dbReference type="EMBL" id="LGRX02035758">
    <property type="protein sequence ID" value="KAK3233288.1"/>
    <property type="molecule type" value="Genomic_DNA"/>
</dbReference>
<comment type="caution">
    <text evidence="5">The sequence shown here is derived from an EMBL/GenBank/DDBJ whole genome shotgun (WGS) entry which is preliminary data.</text>
</comment>
<accession>A0AAE0ELV2</accession>
<dbReference type="SMART" id="SM00360">
    <property type="entry name" value="RRM"/>
    <property type="match status" value="2"/>
</dbReference>
<dbReference type="Pfam" id="PF00076">
    <property type="entry name" value="RRM_1"/>
    <property type="match status" value="1"/>
</dbReference>
<dbReference type="SUPFAM" id="SSF54928">
    <property type="entry name" value="RNA-binding domain, RBD"/>
    <property type="match status" value="3"/>
</dbReference>
<dbReference type="InterPro" id="IPR034792">
    <property type="entry name" value="PTBPH1/PTBPH2_RRM1"/>
</dbReference>
<dbReference type="PROSITE" id="PS50102">
    <property type="entry name" value="RRM"/>
    <property type="match status" value="2"/>
</dbReference>
<dbReference type="AlphaFoldDB" id="A0AAE0ELV2"/>
<evidence type="ECO:0000313" key="5">
    <source>
        <dbReference type="EMBL" id="KAK3233288.1"/>
    </source>
</evidence>
<reference evidence="5 6" key="1">
    <citation type="journal article" date="2015" name="Genome Biol. Evol.">
        <title>Comparative Genomics of a Bacterivorous Green Alga Reveals Evolutionary Causalities and Consequences of Phago-Mixotrophic Mode of Nutrition.</title>
        <authorList>
            <person name="Burns J.A."/>
            <person name="Paasch A."/>
            <person name="Narechania A."/>
            <person name="Kim E."/>
        </authorList>
    </citation>
    <scope>NUCLEOTIDE SEQUENCE [LARGE SCALE GENOMIC DNA]</scope>
    <source>
        <strain evidence="5 6">PLY_AMNH</strain>
    </source>
</reference>
<feature type="domain" description="RRM" evidence="4">
    <location>
        <begin position="254"/>
        <end position="334"/>
    </location>
</feature>
<dbReference type="InterPro" id="IPR035979">
    <property type="entry name" value="RBD_domain_sf"/>
</dbReference>
<keyword evidence="1" id="KW-0677">Repeat</keyword>
<feature type="domain" description="RRM" evidence="4">
    <location>
        <begin position="25"/>
        <end position="103"/>
    </location>
</feature>
<evidence type="ECO:0000313" key="6">
    <source>
        <dbReference type="Proteomes" id="UP001190700"/>
    </source>
</evidence>
<sequence length="531" mass="57669">MSKRGAAEAGLSDASNFRYSQPPSKVLHVRNLPWDCSADDLKELCSPFGQIIQYKMNVGTNKNQAFIEFPEVKAAMNMINYFGTGSEPAQVRGKTVYLQYSTRSEIVHSDKPESQEGNVLLVSVDDIGEAVITIDILHLVFATFGDVHKIATFEKSAGFQALVQYDQHETAEQARSALDGRSIPAYLLPEGAGTCVLRISYSAHTDLNVKFQSYRSRDYKNPDLPIAPSATADGAVQFLEQGPTGGPVRRDAESNVLLCNVENDVYPINVDTLNTVFSPYGTVQKIAIFEKNNGVQALVQYPDMHSAATAKQALEGHAIYDGGYCTLKLTYSRHTDLNVKVNNQRSWDYTRPNYPPAALPPGPQALQATWAVPLLDQDGTHPGVLLAEDLQVLTVEEAHLQGLQEVPHMAPLVDSGVLGVHPGRLAPLALQARELAEKEEGLLAPLVAHLMAHLVDHLADHLVAHRGLQGGLRVGLLEAQQGDHLGHLAAPLAAPLGHLGHLEGKVGRGEAKADGTEYRLKQYCQTILTAV</sequence>
<evidence type="ECO:0000256" key="3">
    <source>
        <dbReference type="PROSITE-ProRule" id="PRU00176"/>
    </source>
</evidence>
<dbReference type="PANTHER" id="PTHR15592">
    <property type="entry name" value="MATRIN 3/NUCLEAR PROTEIN 220-RELATED"/>
    <property type="match status" value="1"/>
</dbReference>
<dbReference type="Pfam" id="PF13893">
    <property type="entry name" value="RRM_5"/>
    <property type="match status" value="1"/>
</dbReference>
<keyword evidence="2 3" id="KW-0694">RNA-binding</keyword>
<organism evidence="5 6">
    <name type="scientific">Cymbomonas tetramitiformis</name>
    <dbReference type="NCBI Taxonomy" id="36881"/>
    <lineage>
        <taxon>Eukaryota</taxon>
        <taxon>Viridiplantae</taxon>
        <taxon>Chlorophyta</taxon>
        <taxon>Pyramimonadophyceae</taxon>
        <taxon>Pyramimonadales</taxon>
        <taxon>Pyramimonadaceae</taxon>
        <taxon>Cymbomonas</taxon>
    </lineage>
</organism>
<dbReference type="CDD" id="cd12686">
    <property type="entry name" value="RRM1_PTBPH1_PTBPH2"/>
    <property type="match status" value="1"/>
</dbReference>
<evidence type="ECO:0000259" key="4">
    <source>
        <dbReference type="PROSITE" id="PS50102"/>
    </source>
</evidence>
<dbReference type="InterPro" id="IPR012677">
    <property type="entry name" value="Nucleotide-bd_a/b_plait_sf"/>
</dbReference>
<dbReference type="Gene3D" id="3.30.70.330">
    <property type="match status" value="3"/>
</dbReference>
<keyword evidence="6" id="KW-1185">Reference proteome</keyword>
<dbReference type="GO" id="GO:0003723">
    <property type="term" value="F:RNA binding"/>
    <property type="evidence" value="ECO:0007669"/>
    <property type="project" value="UniProtKB-UniRule"/>
</dbReference>
<evidence type="ECO:0000256" key="1">
    <source>
        <dbReference type="ARBA" id="ARBA00022737"/>
    </source>
</evidence>